<organism evidence="1 2">
    <name type="scientific">Cellulomonas iranensis</name>
    <dbReference type="NCBI Taxonomy" id="76862"/>
    <lineage>
        <taxon>Bacteria</taxon>
        <taxon>Bacillati</taxon>
        <taxon>Actinomycetota</taxon>
        <taxon>Actinomycetes</taxon>
        <taxon>Micrococcales</taxon>
        <taxon>Cellulomonadaceae</taxon>
        <taxon>Cellulomonas</taxon>
    </lineage>
</organism>
<dbReference type="EMBL" id="JAUSVM010000001">
    <property type="protein sequence ID" value="MDQ0425774.1"/>
    <property type="molecule type" value="Genomic_DNA"/>
</dbReference>
<dbReference type="RefSeq" id="WP_046529308.1">
    <property type="nucleotide sequence ID" value="NZ_CP084585.1"/>
</dbReference>
<evidence type="ECO:0000313" key="1">
    <source>
        <dbReference type="EMBL" id="MDQ0425774.1"/>
    </source>
</evidence>
<evidence type="ECO:0000313" key="2">
    <source>
        <dbReference type="Proteomes" id="UP001240250"/>
    </source>
</evidence>
<keyword evidence="2" id="KW-1185">Reference proteome</keyword>
<comment type="caution">
    <text evidence="1">The sequence shown here is derived from an EMBL/GenBank/DDBJ whole genome shotgun (WGS) entry which is preliminary data.</text>
</comment>
<reference evidence="1 2" key="1">
    <citation type="submission" date="2023-07" db="EMBL/GenBank/DDBJ databases">
        <title>Sequencing the genomes of 1000 actinobacteria strains.</title>
        <authorList>
            <person name="Klenk H.-P."/>
        </authorList>
    </citation>
    <scope>NUCLEOTIDE SEQUENCE [LARGE SCALE GENOMIC DNA]</scope>
    <source>
        <strain evidence="1 2">DSM 14785</strain>
    </source>
</reference>
<sequence length="138" mass="15115">MPSRVERPLHDLRLERRALRAERDLVAWWRRLVRARIDLAVAGAATPGPLGEHVAFALPLEVALEVPRPDELRATLGEGTTGHDVGALPQLRSLDAQLARYEAGVLEALARTTSRLVAHVAADPTAAARRRTRSVEGR</sequence>
<dbReference type="Proteomes" id="UP001240250">
    <property type="component" value="Unassembled WGS sequence"/>
</dbReference>
<gene>
    <name evidence="1" type="ORF">JO380_002155</name>
</gene>
<name>A0ABU0GK90_9CELL</name>
<proteinExistence type="predicted"/>
<protein>
    <submittedName>
        <fullName evidence="1">Uncharacterized protein</fullName>
    </submittedName>
</protein>
<accession>A0ABU0GK90</accession>